<dbReference type="AlphaFoldDB" id="A0A4E0QQV5"/>
<evidence type="ECO:0000256" key="5">
    <source>
        <dbReference type="RuleBase" id="RU003322"/>
    </source>
</evidence>
<proteinExistence type="inferred from homology"/>
<evidence type="ECO:0000313" key="8">
    <source>
        <dbReference type="Proteomes" id="UP000030428"/>
    </source>
</evidence>
<dbReference type="Gene3D" id="3.30.420.40">
    <property type="match status" value="2"/>
</dbReference>
<keyword evidence="4" id="KW-0143">Chaperone</keyword>
<dbReference type="SUPFAM" id="SSF53067">
    <property type="entry name" value="Actin-like ATPase domain"/>
    <property type="match status" value="2"/>
</dbReference>
<dbReference type="GO" id="GO:0140662">
    <property type="term" value="F:ATP-dependent protein folding chaperone"/>
    <property type="evidence" value="ECO:0007669"/>
    <property type="project" value="InterPro"/>
</dbReference>
<reference evidence="7 8" key="1">
    <citation type="journal article" date="2016" name="Front. Microbiol.">
        <title>Single-Cell (Meta-)Genomics of a Dimorphic Candidatus Thiomargarita nelsonii Reveals Genomic Plasticity.</title>
        <authorList>
            <person name="Flood B.E."/>
            <person name="Fliss P."/>
            <person name="Jones D.S."/>
            <person name="Dick G.J."/>
            <person name="Jain S."/>
            <person name="Kaster A.K."/>
            <person name="Winkel M."/>
            <person name="Mussmann M."/>
            <person name="Bailey J."/>
        </authorList>
    </citation>
    <scope>NUCLEOTIDE SEQUENCE [LARGE SCALE GENOMIC DNA]</scope>
    <source>
        <strain evidence="7">Hydrate Ridge</strain>
    </source>
</reference>
<keyword evidence="8" id="KW-1185">Reference proteome</keyword>
<dbReference type="InterPro" id="IPR043129">
    <property type="entry name" value="ATPase_NBD"/>
</dbReference>
<sequence length="688" mass="75584">MALAVGIDLGTTNSAIAYINEHGQPVVIPNELGESITPSVICFKEGEQIIGDDGKEMQALGMYPVAAFFKRQMGDELFIFQADGVDYSSTELSTLLLKKLKKNAEAHLRQTITDAVITVPAYFRDPERKATIEAGQAAGLNVLQVINEPTAAAVAYGLNKTQKKQRLLIYDLGGGTFDVTLLELEKDHVRVKNSDGDHQLGGKDWDDRIIEYLASKFQDEYGIDPLEDAESLAELLVQAEEAKKRLTSFEKTVISIAHEGKKGKYELDRATFGQITSDLMERTMSMTMRVLEDMRLKPSHIDGVLLVGGSTRMPMVHQFIKKKFGKQPMTGINVDEAVALGAALVAKERGQSKPIFALKGRTIDVTNHSLGMIAINQDQTAYINSIILSKNAEIPCQETRPYQHRTRSKDENQLEIFMTQGESESPEDVAYLGRYVVQEIPHQKGGLAVIDVGYHYDESGTVQVDAKARNNKQKLKIKIEKLPSDVPQRFMNPPALQIETPEHVTAYLAFDLSGSMDGMPLDEAKKAALEFLKNSDLSHCSIGIIAFSKRVKTKLKASQNAMKIKNAINDLTARETGVGNAAHPFDKINSLMTGLDGRRFGIVLADGVWSNQNKAIKRAKQCHSDEIDIIAIGFGGADQEFLKAIASSDEDSFYTSMDGLVETFSTIAQVLAETGGRGLGLLSRLKGI</sequence>
<organism evidence="7 8">
    <name type="scientific">Candidatus Thiomargarita nelsonii</name>
    <dbReference type="NCBI Taxonomy" id="1003181"/>
    <lineage>
        <taxon>Bacteria</taxon>
        <taxon>Pseudomonadati</taxon>
        <taxon>Pseudomonadota</taxon>
        <taxon>Gammaproteobacteria</taxon>
        <taxon>Thiotrichales</taxon>
        <taxon>Thiotrichaceae</taxon>
        <taxon>Thiomargarita</taxon>
    </lineage>
</organism>
<dbReference type="CDD" id="cd24029">
    <property type="entry name" value="ASKHA_NBD_HSP70_DnaK_HscA_HscC"/>
    <property type="match status" value="1"/>
</dbReference>
<keyword evidence="3 5" id="KW-0067">ATP-binding</keyword>
<dbReference type="Gene3D" id="3.40.50.410">
    <property type="entry name" value="von Willebrand factor, type A domain"/>
    <property type="match status" value="1"/>
</dbReference>
<gene>
    <name evidence="7" type="ORF">PN36_13090</name>
</gene>
<dbReference type="EMBL" id="JSZA02000042">
    <property type="protein sequence ID" value="TGO03088.1"/>
    <property type="molecule type" value="Genomic_DNA"/>
</dbReference>
<evidence type="ECO:0000256" key="2">
    <source>
        <dbReference type="ARBA" id="ARBA00022741"/>
    </source>
</evidence>
<evidence type="ECO:0000256" key="1">
    <source>
        <dbReference type="ARBA" id="ARBA00007381"/>
    </source>
</evidence>
<dbReference type="PROSITE" id="PS01036">
    <property type="entry name" value="HSP70_3"/>
    <property type="match status" value="1"/>
</dbReference>
<dbReference type="CDD" id="cd00198">
    <property type="entry name" value="vWFA"/>
    <property type="match status" value="1"/>
</dbReference>
<dbReference type="InterPro" id="IPR018181">
    <property type="entry name" value="Heat_shock_70_CS"/>
</dbReference>
<dbReference type="PROSITE" id="PS00329">
    <property type="entry name" value="HSP70_2"/>
    <property type="match status" value="1"/>
</dbReference>
<dbReference type="FunFam" id="3.30.420.40:FF:000071">
    <property type="entry name" value="Molecular chaperone DnaK"/>
    <property type="match status" value="1"/>
</dbReference>
<dbReference type="Pfam" id="PF00092">
    <property type="entry name" value="VWA"/>
    <property type="match status" value="1"/>
</dbReference>
<dbReference type="SUPFAM" id="SSF100920">
    <property type="entry name" value="Heat shock protein 70kD (HSP70), peptide-binding domain"/>
    <property type="match status" value="1"/>
</dbReference>
<comment type="similarity">
    <text evidence="1 5">Belongs to the heat shock protein 70 family.</text>
</comment>
<dbReference type="GO" id="GO:0005524">
    <property type="term" value="F:ATP binding"/>
    <property type="evidence" value="ECO:0007669"/>
    <property type="project" value="UniProtKB-KW"/>
</dbReference>
<dbReference type="FunFam" id="3.90.640.10:FF:000003">
    <property type="entry name" value="Molecular chaperone DnaK"/>
    <property type="match status" value="1"/>
</dbReference>
<comment type="caution">
    <text evidence="7">The sequence shown here is derived from an EMBL/GenBank/DDBJ whole genome shotgun (WGS) entry which is preliminary data.</text>
</comment>
<feature type="domain" description="VWFA" evidence="6">
    <location>
        <begin position="505"/>
        <end position="685"/>
    </location>
</feature>
<dbReference type="InterPro" id="IPR002035">
    <property type="entry name" value="VWF_A"/>
</dbReference>
<evidence type="ECO:0000313" key="7">
    <source>
        <dbReference type="EMBL" id="TGO03088.1"/>
    </source>
</evidence>
<dbReference type="Gene3D" id="3.90.640.10">
    <property type="entry name" value="Actin, Chain A, domain 4"/>
    <property type="match status" value="1"/>
</dbReference>
<dbReference type="InterPro" id="IPR013126">
    <property type="entry name" value="Hsp_70_fam"/>
</dbReference>
<dbReference type="Pfam" id="PF00012">
    <property type="entry name" value="HSP70"/>
    <property type="match status" value="2"/>
</dbReference>
<keyword evidence="2 5" id="KW-0547">Nucleotide-binding</keyword>
<dbReference type="PANTHER" id="PTHR19375">
    <property type="entry name" value="HEAT SHOCK PROTEIN 70KDA"/>
    <property type="match status" value="1"/>
</dbReference>
<protein>
    <recommendedName>
        <fullName evidence="6">VWFA domain-containing protein</fullName>
    </recommendedName>
</protein>
<evidence type="ECO:0000256" key="3">
    <source>
        <dbReference type="ARBA" id="ARBA00022840"/>
    </source>
</evidence>
<dbReference type="Gene3D" id="2.60.34.10">
    <property type="entry name" value="Substrate Binding Domain Of DNAk, Chain A, domain 1"/>
    <property type="match status" value="1"/>
</dbReference>
<dbReference type="PROSITE" id="PS50234">
    <property type="entry name" value="VWFA"/>
    <property type="match status" value="1"/>
</dbReference>
<dbReference type="SMART" id="SM00327">
    <property type="entry name" value="VWA"/>
    <property type="match status" value="1"/>
</dbReference>
<dbReference type="PROSITE" id="PS00297">
    <property type="entry name" value="HSP70_1"/>
    <property type="match status" value="1"/>
</dbReference>
<name>A0A4E0QQV5_9GAMM</name>
<dbReference type="PRINTS" id="PR00301">
    <property type="entry name" value="HEATSHOCK70"/>
</dbReference>
<dbReference type="Proteomes" id="UP000030428">
    <property type="component" value="Unassembled WGS sequence"/>
</dbReference>
<dbReference type="SUPFAM" id="SSF53300">
    <property type="entry name" value="vWA-like"/>
    <property type="match status" value="1"/>
</dbReference>
<accession>A0A4E0QQV5</accession>
<evidence type="ECO:0000259" key="6">
    <source>
        <dbReference type="PROSITE" id="PS50234"/>
    </source>
</evidence>
<dbReference type="InterPro" id="IPR029047">
    <property type="entry name" value="HSP70_peptide-bd_sf"/>
</dbReference>
<evidence type="ECO:0000256" key="4">
    <source>
        <dbReference type="ARBA" id="ARBA00023186"/>
    </source>
</evidence>
<dbReference type="InterPro" id="IPR036465">
    <property type="entry name" value="vWFA_dom_sf"/>
</dbReference>